<organism evidence="1 2">
    <name type="scientific">Pocillopora damicornis</name>
    <name type="common">Cauliflower coral</name>
    <name type="synonym">Millepora damicornis</name>
    <dbReference type="NCBI Taxonomy" id="46731"/>
    <lineage>
        <taxon>Eukaryota</taxon>
        <taxon>Metazoa</taxon>
        <taxon>Cnidaria</taxon>
        <taxon>Anthozoa</taxon>
        <taxon>Hexacorallia</taxon>
        <taxon>Scleractinia</taxon>
        <taxon>Astrocoeniina</taxon>
        <taxon>Pocilloporidae</taxon>
        <taxon>Pocillopora</taxon>
    </lineage>
</organism>
<gene>
    <name evidence="1" type="ORF">pdam_00009999</name>
</gene>
<evidence type="ECO:0000313" key="1">
    <source>
        <dbReference type="EMBL" id="RMX59072.1"/>
    </source>
</evidence>
<dbReference type="Proteomes" id="UP000275408">
    <property type="component" value="Unassembled WGS sequence"/>
</dbReference>
<dbReference type="EMBL" id="RCHS01000400">
    <property type="protein sequence ID" value="RMX59072.1"/>
    <property type="molecule type" value="Genomic_DNA"/>
</dbReference>
<proteinExistence type="predicted"/>
<accession>A0A3M6UZK0</accession>
<reference evidence="1 2" key="1">
    <citation type="journal article" date="2018" name="Sci. Rep.">
        <title>Comparative analysis of the Pocillopora damicornis genome highlights role of immune system in coral evolution.</title>
        <authorList>
            <person name="Cunning R."/>
            <person name="Bay R.A."/>
            <person name="Gillette P."/>
            <person name="Baker A.C."/>
            <person name="Traylor-Knowles N."/>
        </authorList>
    </citation>
    <scope>NUCLEOTIDE SEQUENCE [LARGE SCALE GENOMIC DNA]</scope>
    <source>
        <strain evidence="1">RSMAS</strain>
        <tissue evidence="1">Whole animal</tissue>
    </source>
</reference>
<protein>
    <submittedName>
        <fullName evidence="1">Uncharacterized protein</fullName>
    </submittedName>
</protein>
<evidence type="ECO:0000313" key="2">
    <source>
        <dbReference type="Proteomes" id="UP000275408"/>
    </source>
</evidence>
<name>A0A3M6UZK0_POCDA</name>
<dbReference type="AlphaFoldDB" id="A0A3M6UZK0"/>
<comment type="caution">
    <text evidence="1">The sequence shown here is derived from an EMBL/GenBank/DDBJ whole genome shotgun (WGS) entry which is preliminary data.</text>
</comment>
<sequence length="248" mass="28395">MKGDAMADSGRKGAWSLANALGIERLELRYRTGMKLSYGDTNFQRKREGFLKKQNTMADIVIKNGYNGFDNKGHNSKKFSKPLLSFKNRLPPLPNDKSSVVSSERGLHSPFLQGSLSDHSNTDIVILLDDELKRIRQLSNNLGINQRYEIAQYHNRFHGLKQGRLPQIESSKCWRQSHNWIKRKDNIDRHDTPKFQTGFNFKAAEKFNVDLDSLPKGGKKLLKPVDIPSLGCSYRLPIPKEQKQRTTK</sequence>
<keyword evidence="2" id="KW-1185">Reference proteome</keyword>